<proteinExistence type="predicted"/>
<keyword evidence="2" id="KW-1185">Reference proteome</keyword>
<dbReference type="EMBL" id="JAVRHO010000007">
    <property type="protein sequence ID" value="MDT0646328.1"/>
    <property type="molecule type" value="Genomic_DNA"/>
</dbReference>
<gene>
    <name evidence="1" type="ORF">RM545_06465</name>
</gene>
<reference evidence="1 2" key="1">
    <citation type="submission" date="2023-09" db="EMBL/GenBank/DDBJ databases">
        <authorList>
            <person name="Rey-Velasco X."/>
        </authorList>
    </citation>
    <scope>NUCLEOTIDE SEQUENCE [LARGE SCALE GENOMIC DNA]</scope>
    <source>
        <strain evidence="1 2">F260</strain>
    </source>
</reference>
<dbReference type="RefSeq" id="WP_311494502.1">
    <property type="nucleotide sequence ID" value="NZ_JAVRHO010000007.1"/>
</dbReference>
<organism evidence="1 2">
    <name type="scientific">Autumnicola lenta</name>
    <dbReference type="NCBI Taxonomy" id="3075593"/>
    <lineage>
        <taxon>Bacteria</taxon>
        <taxon>Pseudomonadati</taxon>
        <taxon>Bacteroidota</taxon>
        <taxon>Flavobacteriia</taxon>
        <taxon>Flavobacteriales</taxon>
        <taxon>Flavobacteriaceae</taxon>
        <taxon>Autumnicola</taxon>
    </lineage>
</organism>
<sequence>MNKLLLLFSLLFLFSCSEEEFSNLHTFKNNTEYNITIFPHEINQESTDSPYFELAVAPGEEKTYRTNEFYGIFDVKSSETEKVFGIDFNSQGVNVITAFNYKVRYSITGNASSADVTYGTSSGGTRQYTVNIPSNISFREFNDDFKYISAQNNQEHGGVTVEIFYEDISIAYDGCSGAYCIAMASN</sequence>
<evidence type="ECO:0000313" key="2">
    <source>
        <dbReference type="Proteomes" id="UP001245285"/>
    </source>
</evidence>
<protein>
    <recommendedName>
        <fullName evidence="3">Lipoprotein</fullName>
    </recommendedName>
</protein>
<evidence type="ECO:0000313" key="1">
    <source>
        <dbReference type="EMBL" id="MDT0646328.1"/>
    </source>
</evidence>
<accession>A0ABU3CIZ9</accession>
<evidence type="ECO:0008006" key="3">
    <source>
        <dbReference type="Google" id="ProtNLM"/>
    </source>
</evidence>
<dbReference type="PROSITE" id="PS51257">
    <property type="entry name" value="PROKAR_LIPOPROTEIN"/>
    <property type="match status" value="1"/>
</dbReference>
<name>A0ABU3CIZ9_9FLAO</name>
<dbReference type="Proteomes" id="UP001245285">
    <property type="component" value="Unassembled WGS sequence"/>
</dbReference>
<comment type="caution">
    <text evidence="1">The sequence shown here is derived from an EMBL/GenBank/DDBJ whole genome shotgun (WGS) entry which is preliminary data.</text>
</comment>